<keyword evidence="3" id="KW-0378">Hydrolase</keyword>
<comment type="caution">
    <text evidence="3">The sequence shown here is derived from an EMBL/GenBank/DDBJ whole genome shotgun (WGS) entry which is preliminary data.</text>
</comment>
<keyword evidence="1" id="KW-0472">Membrane</keyword>
<dbReference type="Gene3D" id="1.10.10.800">
    <property type="match status" value="1"/>
</dbReference>
<evidence type="ECO:0000259" key="2">
    <source>
        <dbReference type="Pfam" id="PF02129"/>
    </source>
</evidence>
<feature type="transmembrane region" description="Helical" evidence="1">
    <location>
        <begin position="21"/>
        <end position="40"/>
    </location>
</feature>
<sequence length="365" mass="40426">MSNSNHRQSLFNRARVTGLTIALTTLSIVATIASFNFAVADNPRRTDSSQNTTPLSTQDLKLGFNRVTFQSEGTTLVGNLYLPASYKSGDKLPAIVVAGAWITVKEQMATLYAKKLSEQGFATLAFDFRYYGESGGEPRQYESASAKIQDIKNAITYLQSVSAIDSDRIAGLGICFGAGYMAKVAAEDNRLKSFATVAAWMHDRESLNKLFGEEVIQKRMQAGIAARKEYEATGKVQFVPAFTTKKDPLAAMTGEPIYYGNPKRGSIPEWKNQFALMSWPEWIEFNALAVAPKVNTPTLFVHSDGSALPENVRRFYNTMPGPKKLFWTEGQHLDFYDQEAYVTKAVQALTEHFQTTLSTAQVSQK</sequence>
<organism evidence="3 4">
    <name type="scientific">Floridaenema flaviceps BLCC-F50</name>
    <dbReference type="NCBI Taxonomy" id="3153642"/>
    <lineage>
        <taxon>Bacteria</taxon>
        <taxon>Bacillati</taxon>
        <taxon>Cyanobacteriota</taxon>
        <taxon>Cyanophyceae</taxon>
        <taxon>Oscillatoriophycideae</taxon>
        <taxon>Aerosakkonematales</taxon>
        <taxon>Aerosakkonemataceae</taxon>
        <taxon>Floridanema</taxon>
        <taxon>Floridanema flaviceps</taxon>
    </lineage>
</organism>
<dbReference type="PANTHER" id="PTHR47751">
    <property type="entry name" value="SUPERFAMILY HYDROLASE, PUTATIVE (AFU_ORTHOLOGUE AFUA_2G16580)-RELATED"/>
    <property type="match status" value="1"/>
</dbReference>
<dbReference type="Pfam" id="PF02129">
    <property type="entry name" value="Peptidase_S15"/>
    <property type="match status" value="1"/>
</dbReference>
<keyword evidence="4" id="KW-1185">Reference proteome</keyword>
<accession>A0ABV4XT25</accession>
<dbReference type="RefSeq" id="WP_413264470.1">
    <property type="nucleotide sequence ID" value="NZ_JBHFNR010000131.1"/>
</dbReference>
<dbReference type="Proteomes" id="UP001576784">
    <property type="component" value="Unassembled WGS sequence"/>
</dbReference>
<gene>
    <name evidence="3" type="ORF">ACE1CI_18095</name>
</gene>
<reference evidence="3 4" key="1">
    <citation type="submission" date="2024-09" db="EMBL/GenBank/DDBJ databases">
        <title>Floridaenema gen nov. (Aerosakkonemataceae, Aerosakkonematales ord. nov., Cyanobacteria) from benthic tropical and subtropical fresh waters, with the description of four new species.</title>
        <authorList>
            <person name="Moretto J.A."/>
            <person name="Berthold D.E."/>
            <person name="Lefler F.W."/>
            <person name="Huang I.-S."/>
            <person name="Laughinghouse H. IV."/>
        </authorList>
    </citation>
    <scope>NUCLEOTIDE SEQUENCE [LARGE SCALE GENOMIC DNA]</scope>
    <source>
        <strain evidence="3 4">BLCC-F50</strain>
    </source>
</reference>
<evidence type="ECO:0000256" key="1">
    <source>
        <dbReference type="SAM" id="Phobius"/>
    </source>
</evidence>
<keyword evidence="1" id="KW-1133">Transmembrane helix</keyword>
<dbReference type="SUPFAM" id="SSF53474">
    <property type="entry name" value="alpha/beta-Hydrolases"/>
    <property type="match status" value="1"/>
</dbReference>
<dbReference type="PANTHER" id="PTHR47751:SF1">
    <property type="entry name" value="SUPERFAMILY HYDROLASE, PUTATIVE (AFU_ORTHOLOGUE AFUA_2G16580)-RELATED"/>
    <property type="match status" value="1"/>
</dbReference>
<dbReference type="Gene3D" id="3.40.50.1820">
    <property type="entry name" value="alpha/beta hydrolase"/>
    <property type="match status" value="1"/>
</dbReference>
<evidence type="ECO:0000313" key="3">
    <source>
        <dbReference type="EMBL" id="MFB2894826.1"/>
    </source>
</evidence>
<protein>
    <submittedName>
        <fullName evidence="3">Alpha/beta hydrolase</fullName>
    </submittedName>
</protein>
<dbReference type="GO" id="GO:0016787">
    <property type="term" value="F:hydrolase activity"/>
    <property type="evidence" value="ECO:0007669"/>
    <property type="project" value="UniProtKB-KW"/>
</dbReference>
<evidence type="ECO:0000313" key="4">
    <source>
        <dbReference type="Proteomes" id="UP001576784"/>
    </source>
</evidence>
<dbReference type="EMBL" id="JBHFNR010000131">
    <property type="protein sequence ID" value="MFB2894826.1"/>
    <property type="molecule type" value="Genomic_DNA"/>
</dbReference>
<dbReference type="InterPro" id="IPR051411">
    <property type="entry name" value="Polyketide_trans_af380"/>
</dbReference>
<dbReference type="InterPro" id="IPR000383">
    <property type="entry name" value="Xaa-Pro-like_dom"/>
</dbReference>
<name>A0ABV4XT25_9CYAN</name>
<dbReference type="InterPro" id="IPR029058">
    <property type="entry name" value="AB_hydrolase_fold"/>
</dbReference>
<feature type="domain" description="Xaa-Pro dipeptidyl-peptidase-like" evidence="2">
    <location>
        <begin position="73"/>
        <end position="333"/>
    </location>
</feature>
<keyword evidence="1" id="KW-0812">Transmembrane</keyword>
<proteinExistence type="predicted"/>